<dbReference type="SUPFAM" id="SSF47336">
    <property type="entry name" value="ACP-like"/>
    <property type="match status" value="1"/>
</dbReference>
<dbReference type="Pfam" id="PF00109">
    <property type="entry name" value="ketoacyl-synt"/>
    <property type="match status" value="1"/>
</dbReference>
<dbReference type="Gene3D" id="3.30.70.3290">
    <property type="match status" value="1"/>
</dbReference>
<dbReference type="InterPro" id="IPR014031">
    <property type="entry name" value="Ketoacyl_synth_C"/>
</dbReference>
<dbReference type="PROSITE" id="PS52004">
    <property type="entry name" value="KS3_2"/>
    <property type="match status" value="1"/>
</dbReference>
<accession>Q1D4E7</accession>
<dbReference type="SMART" id="SM00825">
    <property type="entry name" value="PKS_KS"/>
    <property type="match status" value="1"/>
</dbReference>
<dbReference type="SMART" id="SM00823">
    <property type="entry name" value="PKS_PP"/>
    <property type="match status" value="1"/>
</dbReference>
<evidence type="ECO:0000256" key="1">
    <source>
        <dbReference type="ARBA" id="ARBA00022450"/>
    </source>
</evidence>
<dbReference type="KEGG" id="mxa:MXAN_4301"/>
<gene>
    <name evidence="6" type="ordered locus">MXAN_4301</name>
</gene>
<reference evidence="6 7" key="1">
    <citation type="journal article" date="2006" name="Proc. Natl. Acad. Sci. U.S.A.">
        <title>Evolution of sensory complexity recorded in a myxobacterial genome.</title>
        <authorList>
            <person name="Goldman B.S."/>
            <person name="Nierman W.C."/>
            <person name="Kaiser D."/>
            <person name="Slater S.C."/>
            <person name="Durkin A.S."/>
            <person name="Eisen J.A."/>
            <person name="Ronning C.M."/>
            <person name="Barbazuk W.B."/>
            <person name="Blanchard M."/>
            <person name="Field C."/>
            <person name="Halling C."/>
            <person name="Hinkle G."/>
            <person name="Iartchuk O."/>
            <person name="Kim H.S."/>
            <person name="Mackenzie C."/>
            <person name="Madupu R."/>
            <person name="Miller N."/>
            <person name="Shvartsbeyn A."/>
            <person name="Sullivan S.A."/>
            <person name="Vaudin M."/>
            <person name="Wiegand R."/>
            <person name="Kaplan H.B."/>
        </authorList>
    </citation>
    <scope>NUCLEOTIDE SEQUENCE [LARGE SCALE GENOMIC DNA]</scope>
    <source>
        <strain evidence="7">DK1622</strain>
    </source>
</reference>
<dbReference type="Proteomes" id="UP000002402">
    <property type="component" value="Chromosome"/>
</dbReference>
<dbReference type="InterPro" id="IPR014030">
    <property type="entry name" value="Ketoacyl_synth_N"/>
</dbReference>
<evidence type="ECO:0000256" key="2">
    <source>
        <dbReference type="ARBA" id="ARBA00022553"/>
    </source>
</evidence>
<dbReference type="EnsemblBacteria" id="ABF87427">
    <property type="protein sequence ID" value="ABF87427"/>
    <property type="gene ID" value="MXAN_4301"/>
</dbReference>
<dbReference type="SMART" id="SM01294">
    <property type="entry name" value="PKS_PP_betabranch"/>
    <property type="match status" value="1"/>
</dbReference>
<feature type="domain" description="Ketosynthase family 3 (KS3)" evidence="5">
    <location>
        <begin position="28"/>
        <end position="451"/>
    </location>
</feature>
<dbReference type="SUPFAM" id="SSF53901">
    <property type="entry name" value="Thiolase-like"/>
    <property type="match status" value="1"/>
</dbReference>
<dbReference type="Pfam" id="PF02801">
    <property type="entry name" value="Ketoacyl-synt_C"/>
    <property type="match status" value="1"/>
</dbReference>
<organism evidence="6 7">
    <name type="scientific">Myxococcus xanthus (strain DK1622)</name>
    <dbReference type="NCBI Taxonomy" id="246197"/>
    <lineage>
        <taxon>Bacteria</taxon>
        <taxon>Pseudomonadati</taxon>
        <taxon>Myxococcota</taxon>
        <taxon>Myxococcia</taxon>
        <taxon>Myxococcales</taxon>
        <taxon>Cystobacterineae</taxon>
        <taxon>Myxococcaceae</taxon>
        <taxon>Myxococcus</taxon>
    </lineage>
</organism>
<keyword evidence="2" id="KW-0597">Phosphoprotein</keyword>
<dbReference type="eggNOG" id="COG1020">
    <property type="taxonomic scope" value="Bacteria"/>
</dbReference>
<evidence type="ECO:0000256" key="3">
    <source>
        <dbReference type="ARBA" id="ARBA00022679"/>
    </source>
</evidence>
<dbReference type="STRING" id="246197.MXAN_4301"/>
<dbReference type="PROSITE" id="PS50075">
    <property type="entry name" value="CARRIER"/>
    <property type="match status" value="1"/>
</dbReference>
<keyword evidence="1" id="KW-0596">Phosphopantetheine</keyword>
<name>Q1D4E7_MYXXD</name>
<dbReference type="PANTHER" id="PTHR43775">
    <property type="entry name" value="FATTY ACID SYNTHASE"/>
    <property type="match status" value="1"/>
</dbReference>
<dbReference type="AlphaFoldDB" id="Q1D4E7"/>
<evidence type="ECO:0000313" key="6">
    <source>
        <dbReference type="EMBL" id="ABF87427.1"/>
    </source>
</evidence>
<dbReference type="Pfam" id="PF22621">
    <property type="entry name" value="CurL-like_PKS_C"/>
    <property type="match status" value="1"/>
</dbReference>
<evidence type="ECO:0000259" key="4">
    <source>
        <dbReference type="PROSITE" id="PS50075"/>
    </source>
</evidence>
<dbReference type="Gene3D" id="1.10.1200.10">
    <property type="entry name" value="ACP-like"/>
    <property type="match status" value="1"/>
</dbReference>
<dbReference type="HOGENOM" id="CLU_000022_16_2_7"/>
<dbReference type="InterPro" id="IPR036736">
    <property type="entry name" value="ACP-like_sf"/>
</dbReference>
<dbReference type="InterPro" id="IPR009081">
    <property type="entry name" value="PP-bd_ACP"/>
</dbReference>
<evidence type="ECO:0000259" key="5">
    <source>
        <dbReference type="PROSITE" id="PS52004"/>
    </source>
</evidence>
<dbReference type="InterPro" id="IPR050091">
    <property type="entry name" value="PKS_NRPS_Biosynth_Enz"/>
</dbReference>
<dbReference type="CDD" id="cd00833">
    <property type="entry name" value="PKS"/>
    <property type="match status" value="1"/>
</dbReference>
<sequence length="761" mass="81650">MLVENEVQTGDESERLASRQRSRALMLCEPIAVIGLGLRLPMSDCPRTLWQMLCDGIDATGDIPAGRWPLSSLFDAAPDRPGTIRNRKAGLIEGVELADPAAFRLTKRELRQMDPQHRLLFECAWHALEDAGLPFDAVRGSRTGVFMGVNFSDFQRMLARDWSSLDGYSVLGTTASFAANRLSYAFDFRGPSTVSSVGCASSTVALHEACRSLTLGEVEMALAGGVELMLSPDSSIMLSQAGVFSERGQCRTLDAQADGYVRGEGAGVVVLKRLSKVEPGDRVYAVIRGSAVNHNGRNEWIMAPSASAQADVIRQACEQGGVAPASIDYIEMHGSSFLKGDAAEAEAIGEALGTQRPVPCRLGAISNNVGYLGAAAGIAQFIKVCLSLHHRTLAPTIHVDAPNPLVSFDALGLSIQTELEPWAAREPGVPLRAGIVSTSLGGANGFVVLEAAPAAVLERTPAPVHFLALSALSQDALRQRALQLRDFLATTPDSVATLEDVCFTAALKRQHHRHRAVVIAGDRAGLVALLDSLATSSGTALLVQEGMPLEQVEAGRVFVADGTVPPEVFPVRAGRCVSLPVYPFQRQRLWPEWLSPDEVCRSPKDARPDAATLLQAAAVAAGDASRVPDVHGEAQMRAFLRGHLADVLEVEPATLDVQGRTFFELGLNSIGATLLKERISRALELPLSTTLFFELPRLESLAKRLLSLLEARRGRLPSDPGEVSTPEQEEQGLMERIAGLSEDEAREQIARTLAELSLEVA</sequence>
<feature type="domain" description="Carrier" evidence="4">
    <location>
        <begin position="634"/>
        <end position="709"/>
    </location>
</feature>
<protein>
    <submittedName>
        <fullName evidence="6">Polyketide synthase type I</fullName>
    </submittedName>
</protein>
<proteinExistence type="predicted"/>
<keyword evidence="7" id="KW-1185">Reference proteome</keyword>
<dbReference type="GO" id="GO:0006633">
    <property type="term" value="P:fatty acid biosynthetic process"/>
    <property type="evidence" value="ECO:0007669"/>
    <property type="project" value="TreeGrafter"/>
</dbReference>
<dbReference type="Gene3D" id="3.40.47.10">
    <property type="match status" value="1"/>
</dbReference>
<dbReference type="EMBL" id="CP000113">
    <property type="protein sequence ID" value="ABF87427.1"/>
    <property type="molecule type" value="Genomic_DNA"/>
</dbReference>
<dbReference type="InterPro" id="IPR020841">
    <property type="entry name" value="PKS_Beta-ketoAc_synthase_dom"/>
</dbReference>
<dbReference type="InterPro" id="IPR020806">
    <property type="entry name" value="PKS_PP-bd"/>
</dbReference>
<dbReference type="GO" id="GO:0004312">
    <property type="term" value="F:fatty acid synthase activity"/>
    <property type="evidence" value="ECO:0007669"/>
    <property type="project" value="TreeGrafter"/>
</dbReference>
<dbReference type="PANTHER" id="PTHR43775:SF37">
    <property type="entry name" value="SI:DKEY-61P9.11"/>
    <property type="match status" value="1"/>
</dbReference>
<evidence type="ECO:0000313" key="7">
    <source>
        <dbReference type="Proteomes" id="UP000002402"/>
    </source>
</evidence>
<dbReference type="InterPro" id="IPR016039">
    <property type="entry name" value="Thiolase-like"/>
</dbReference>
<dbReference type="eggNOG" id="COG3321">
    <property type="taxonomic scope" value="Bacteria"/>
</dbReference>
<dbReference type="GO" id="GO:0031177">
    <property type="term" value="F:phosphopantetheine binding"/>
    <property type="evidence" value="ECO:0007669"/>
    <property type="project" value="InterPro"/>
</dbReference>
<dbReference type="Pfam" id="PF00550">
    <property type="entry name" value="PP-binding"/>
    <property type="match status" value="1"/>
</dbReference>
<keyword evidence="3" id="KW-0808">Transferase</keyword>